<evidence type="ECO:0000256" key="1">
    <source>
        <dbReference type="SAM" id="Phobius"/>
    </source>
</evidence>
<dbReference type="AlphaFoldDB" id="A0A6J6CGA6"/>
<organism evidence="2">
    <name type="scientific">freshwater metagenome</name>
    <dbReference type="NCBI Taxonomy" id="449393"/>
    <lineage>
        <taxon>unclassified sequences</taxon>
        <taxon>metagenomes</taxon>
        <taxon>ecological metagenomes</taxon>
    </lineage>
</organism>
<gene>
    <name evidence="2" type="ORF">UFOPK1493_01024</name>
</gene>
<protein>
    <submittedName>
        <fullName evidence="2">Unannotated protein</fullName>
    </submittedName>
</protein>
<feature type="transmembrane region" description="Helical" evidence="1">
    <location>
        <begin position="47"/>
        <end position="68"/>
    </location>
</feature>
<sequence>MDLGDHDLEGALDRVDDPEVTADHRTHALARLERVAPARRRRFDAKLLAASMGIAVGLVAIVLGFLSAETGTGDELLPEPIESIDPVRGATQVPQQTRVFVDLQVGYEGVLIIDGIELPVVSLDDIEQSPPGLGDTGGDQVEIPPGVVFEPGNATLTFEPGPSQVIEAFTTGQHSVTVRYWRTIDGPGTARIYSWSFYAV</sequence>
<accession>A0A6J6CGA6</accession>
<keyword evidence="1" id="KW-0472">Membrane</keyword>
<proteinExistence type="predicted"/>
<keyword evidence="1" id="KW-0812">Transmembrane</keyword>
<reference evidence="2" key="1">
    <citation type="submission" date="2020-05" db="EMBL/GenBank/DDBJ databases">
        <authorList>
            <person name="Chiriac C."/>
            <person name="Salcher M."/>
            <person name="Ghai R."/>
            <person name="Kavagutti S V."/>
        </authorList>
    </citation>
    <scope>NUCLEOTIDE SEQUENCE</scope>
</reference>
<keyword evidence="1" id="KW-1133">Transmembrane helix</keyword>
<evidence type="ECO:0000313" key="2">
    <source>
        <dbReference type="EMBL" id="CAB4550580.1"/>
    </source>
</evidence>
<dbReference type="EMBL" id="CAEZSR010000027">
    <property type="protein sequence ID" value="CAB4550580.1"/>
    <property type="molecule type" value="Genomic_DNA"/>
</dbReference>
<name>A0A6J6CGA6_9ZZZZ</name>